<keyword evidence="2" id="KW-1185">Reference proteome</keyword>
<organism evidence="1 2">
    <name type="scientific">Lutimaribacter degradans</name>
    <dbReference type="NCBI Taxonomy" id="2945989"/>
    <lineage>
        <taxon>Bacteria</taxon>
        <taxon>Pseudomonadati</taxon>
        <taxon>Pseudomonadota</taxon>
        <taxon>Alphaproteobacteria</taxon>
        <taxon>Rhodobacterales</taxon>
        <taxon>Roseobacteraceae</taxon>
        <taxon>Lutimaribacter</taxon>
    </lineage>
</organism>
<dbReference type="Proteomes" id="UP001203036">
    <property type="component" value="Unassembled WGS sequence"/>
</dbReference>
<comment type="caution">
    <text evidence="1">The sequence shown here is derived from an EMBL/GenBank/DDBJ whole genome shotgun (WGS) entry which is preliminary data.</text>
</comment>
<dbReference type="EMBL" id="JAMQGO010000001">
    <property type="protein sequence ID" value="MCM2560649.1"/>
    <property type="molecule type" value="Genomic_DNA"/>
</dbReference>
<proteinExistence type="predicted"/>
<evidence type="ECO:0000313" key="2">
    <source>
        <dbReference type="Proteomes" id="UP001203036"/>
    </source>
</evidence>
<accession>A0ACC5ZSW9</accession>
<protein>
    <submittedName>
        <fullName evidence="1">Uncharacterized protein</fullName>
    </submittedName>
</protein>
<sequence>MKPNFALILSFNGIRLLHRAPAGWLVAGDVALDVPDLGAALERLRKTAHALEPEGLRTKLVIPNEQIRFLTIDTGDVDDEELPARVAAALDGATPYAVSELSYDWVRDGTQTHVAAVAQETLDEAEAFALEHAFRPVSFVAIPESGTFSGEPFFGVAPSSASWLSATDSLSRDMQPIHVIGTVESQGPDKAMAEVEAPASREMDATRDTSADGAQTPAATASGDTEQPEVPAPDDRAGKAADDTQPPPSTDAPEAETPADEPPTQADELLESDAPRVNTGSTGDGEAAPSADASPDVSGAPDDADDAPDALAAPSDTPPAPPAFASIRAARDVPPAPPKVGTTAPVIDIDDQGEPARAPAVTGNPSGAVPEDRAPSPPRARQGKSVGAGFGSFLSRRDRGPRQAPKPPAPSPAKLDPAPTTPLAEGESISPVLAQPAIGPDPEAERQRMTIFGARKPAKPARSTQKVGGKPRYLGLVLTAILLLFLAGVAAWASIFSEDSRLSRLFGAPVAEMETALGPEDLEPEGDTAPLDPAMVEGDEAAGEDVAALGPDILSDDLSSDLPQALPDPAVPDDLTPEEAAVRYAATGIWLMAPKQPETPGFSQLDDVYTASIDPDVNMGDAVALPPLSALQSDQAPEEQASPVARGTAFDMDDRGLVRATPEGALTPDGVVVIAGRPPILPPSLPQRVDTAPALAAAEQARLAAFRPRARPDDLVQQNERSNLGGLTRAELGEIRPRLRPEVEKAEEETDETATAQAVAQSLKPRPRPGNFERVVRRTEQDQPEPVQTAAAVAPRTVAPPVPSTADVSRAATVRNAMRMNRVNLIGVYGKPSSRRALIRLSNGRYQKVQVGDRLDGGRVQAIGESELRYTKGGRSVTLTMPRG</sequence>
<gene>
    <name evidence="1" type="ORF">M8744_00680</name>
</gene>
<name>A0ACC5ZSW9_9RHOB</name>
<evidence type="ECO:0000313" key="1">
    <source>
        <dbReference type="EMBL" id="MCM2560649.1"/>
    </source>
</evidence>
<reference evidence="1" key="1">
    <citation type="submission" date="2022-06" db="EMBL/GenBank/DDBJ databases">
        <title>Lutimaribacter sp. EGI FJ00013, a novel bacterium isolated from a salt lake sediment enrichment.</title>
        <authorList>
            <person name="Gao L."/>
            <person name="Fang B.-Z."/>
            <person name="Li W.-J."/>
        </authorList>
    </citation>
    <scope>NUCLEOTIDE SEQUENCE</scope>
    <source>
        <strain evidence="1">EGI FJ00013</strain>
    </source>
</reference>